<evidence type="ECO:0000313" key="2">
    <source>
        <dbReference type="Proteomes" id="UP001607302"/>
    </source>
</evidence>
<reference evidence="1 2" key="1">
    <citation type="journal article" date="2024" name="Ann. Entomol. Soc. Am.">
        <title>Genomic analyses of the southern and eastern yellowjacket wasps (Hymenoptera: Vespidae) reveal evolutionary signatures of social life.</title>
        <authorList>
            <person name="Catto M.A."/>
            <person name="Caine P.B."/>
            <person name="Orr S.E."/>
            <person name="Hunt B.G."/>
            <person name="Goodisman M.A.D."/>
        </authorList>
    </citation>
    <scope>NUCLEOTIDE SEQUENCE [LARGE SCALE GENOMIC DNA]</scope>
    <source>
        <strain evidence="1">233</strain>
        <tissue evidence="1">Head and thorax</tissue>
    </source>
</reference>
<sequence length="95" mass="10930">MVMRLYNSFCISSYHVSTRPIKIEVSDLTSTQIIIGQSDNNRAHTNSRYFLAYSIEILRFNRGILRFMEIARNEKCLQGKSILSTHLIVMIVGCT</sequence>
<dbReference type="EMBL" id="JAUDFV010000154">
    <property type="protein sequence ID" value="KAL2716038.1"/>
    <property type="molecule type" value="Genomic_DNA"/>
</dbReference>
<proteinExistence type="predicted"/>
<accession>A0ABD2A5X5</accession>
<gene>
    <name evidence="1" type="ORF">V1478_013714</name>
</gene>
<organism evidence="1 2">
    <name type="scientific">Vespula squamosa</name>
    <name type="common">Southern yellow jacket</name>
    <name type="synonym">Wasp</name>
    <dbReference type="NCBI Taxonomy" id="30214"/>
    <lineage>
        <taxon>Eukaryota</taxon>
        <taxon>Metazoa</taxon>
        <taxon>Ecdysozoa</taxon>
        <taxon>Arthropoda</taxon>
        <taxon>Hexapoda</taxon>
        <taxon>Insecta</taxon>
        <taxon>Pterygota</taxon>
        <taxon>Neoptera</taxon>
        <taxon>Endopterygota</taxon>
        <taxon>Hymenoptera</taxon>
        <taxon>Apocrita</taxon>
        <taxon>Aculeata</taxon>
        <taxon>Vespoidea</taxon>
        <taxon>Vespidae</taxon>
        <taxon>Vespinae</taxon>
        <taxon>Vespula</taxon>
    </lineage>
</organism>
<protein>
    <submittedName>
        <fullName evidence="1">Uncharacterized protein</fullName>
    </submittedName>
</protein>
<dbReference type="AlphaFoldDB" id="A0ABD2A5X5"/>
<evidence type="ECO:0000313" key="1">
    <source>
        <dbReference type="EMBL" id="KAL2716038.1"/>
    </source>
</evidence>
<dbReference type="Proteomes" id="UP001607302">
    <property type="component" value="Unassembled WGS sequence"/>
</dbReference>
<name>A0ABD2A5X5_VESSQ</name>
<comment type="caution">
    <text evidence="1">The sequence shown here is derived from an EMBL/GenBank/DDBJ whole genome shotgun (WGS) entry which is preliminary data.</text>
</comment>
<keyword evidence="2" id="KW-1185">Reference proteome</keyword>